<evidence type="ECO:0000313" key="2">
    <source>
        <dbReference type="Proteomes" id="UP000009183"/>
    </source>
</evidence>
<dbReference type="Proteomes" id="UP000009183">
    <property type="component" value="Chromosome 18"/>
</dbReference>
<accession>F6GY76</accession>
<dbReference type="PaxDb" id="29760-VIT_18s0075g00050.t01"/>
<gene>
    <name evidence="1" type="ordered locus">VIT_18s0075g00050</name>
</gene>
<dbReference type="HOGENOM" id="CLU_2350948_0_0_1"/>
<dbReference type="AlphaFoldDB" id="F6GY76"/>
<dbReference type="InParanoid" id="F6GY76"/>
<protein>
    <submittedName>
        <fullName evidence="1">Uncharacterized protein</fullName>
    </submittedName>
</protein>
<name>F6GY76_VITVI</name>
<reference evidence="2" key="1">
    <citation type="journal article" date="2007" name="Nature">
        <title>The grapevine genome sequence suggests ancestral hexaploidization in major angiosperm phyla.</title>
        <authorList>
            <consortium name="The French-Italian Public Consortium for Grapevine Genome Characterization."/>
            <person name="Jaillon O."/>
            <person name="Aury J.-M."/>
            <person name="Noel B."/>
            <person name="Policriti A."/>
            <person name="Clepet C."/>
            <person name="Casagrande A."/>
            <person name="Choisne N."/>
            <person name="Aubourg S."/>
            <person name="Vitulo N."/>
            <person name="Jubin C."/>
            <person name="Vezzi A."/>
            <person name="Legeai F."/>
            <person name="Hugueney P."/>
            <person name="Dasilva C."/>
            <person name="Horner D."/>
            <person name="Mica E."/>
            <person name="Jublot D."/>
            <person name="Poulain J."/>
            <person name="Bruyere C."/>
            <person name="Billault A."/>
            <person name="Segurens B."/>
            <person name="Gouyvenoux M."/>
            <person name="Ugarte E."/>
            <person name="Cattonaro F."/>
            <person name="Anthouard V."/>
            <person name="Vico V."/>
            <person name="Del Fabbro C."/>
            <person name="Alaux M."/>
            <person name="Di Gaspero G."/>
            <person name="Dumas V."/>
            <person name="Felice N."/>
            <person name="Paillard S."/>
            <person name="Juman I."/>
            <person name="Moroldo M."/>
            <person name="Scalabrin S."/>
            <person name="Canaguier A."/>
            <person name="Le Clainche I."/>
            <person name="Malacrida G."/>
            <person name="Durand E."/>
            <person name="Pesole G."/>
            <person name="Laucou V."/>
            <person name="Chatelet P."/>
            <person name="Merdinoglu D."/>
            <person name="Delledonne M."/>
            <person name="Pezzotti M."/>
            <person name="Lecharny A."/>
            <person name="Scarpelli C."/>
            <person name="Artiguenave F."/>
            <person name="Pe M.E."/>
            <person name="Valle G."/>
            <person name="Morgante M."/>
            <person name="Caboche M."/>
            <person name="Adam-Blondon A.-F."/>
            <person name="Weissenbach J."/>
            <person name="Quetier F."/>
            <person name="Wincker P."/>
        </authorList>
    </citation>
    <scope>NUCLEOTIDE SEQUENCE [LARGE SCALE GENOMIC DNA]</scope>
    <source>
        <strain evidence="2">cv. Pinot noir / PN40024</strain>
    </source>
</reference>
<organism evidence="1 2">
    <name type="scientific">Vitis vinifera</name>
    <name type="common">Grape</name>
    <dbReference type="NCBI Taxonomy" id="29760"/>
    <lineage>
        <taxon>Eukaryota</taxon>
        <taxon>Viridiplantae</taxon>
        <taxon>Streptophyta</taxon>
        <taxon>Embryophyta</taxon>
        <taxon>Tracheophyta</taxon>
        <taxon>Spermatophyta</taxon>
        <taxon>Magnoliopsida</taxon>
        <taxon>eudicotyledons</taxon>
        <taxon>Gunneridae</taxon>
        <taxon>Pentapetalae</taxon>
        <taxon>rosids</taxon>
        <taxon>Vitales</taxon>
        <taxon>Vitaceae</taxon>
        <taxon>Viteae</taxon>
        <taxon>Vitis</taxon>
    </lineage>
</organism>
<keyword evidence="2" id="KW-1185">Reference proteome</keyword>
<sequence length="97" mass="11026">MQFASHEQSPIPPQIATSLLNQGGEDYMPFNGGIATFLHATQPRIVHLEHHSSSLHPHSCHFEKDTIHAIVRKGFIHLYIGFGLRSLKLSKWGQRCW</sequence>
<dbReference type="EMBL" id="FN594970">
    <property type="protein sequence ID" value="CCB44912.1"/>
    <property type="molecule type" value="Genomic_DNA"/>
</dbReference>
<dbReference type="ExpressionAtlas" id="F6GY76">
    <property type="expression patterns" value="baseline"/>
</dbReference>
<proteinExistence type="predicted"/>
<evidence type="ECO:0000313" key="1">
    <source>
        <dbReference type="EMBL" id="CCB44912.1"/>
    </source>
</evidence>